<feature type="chain" id="PRO_5012138229" evidence="1">
    <location>
        <begin position="18"/>
        <end position="259"/>
    </location>
</feature>
<sequence length="259" mass="29694">MRLFPLLCACCALLVLACTKSTQSIQLPEYAPEAITRLAPAYKGKYITYRLDSIVPILQGRVLATRRYLAKDVWDTLIVDNQGKPAWRIFRFLNDSLGSGPWSASTTYTLSVYNNRLEQLENNLRTIRLQLPLRDGAAWNGNQYLPFAAYGAYNNLLFTEPLKWTYKWQGPLRETWSGRQYDSVWTVEQLNQVFDTLSVANPQYRLYGIGYIADKYAVGVGLVARQLLLLENNPNQQDATTFNPYKTGFGIRMWMVDHN</sequence>
<dbReference type="AlphaFoldDB" id="A0A1M5I848"/>
<evidence type="ECO:0000313" key="2">
    <source>
        <dbReference type="EMBL" id="SHG24411.1"/>
    </source>
</evidence>
<evidence type="ECO:0000256" key="1">
    <source>
        <dbReference type="SAM" id="SignalP"/>
    </source>
</evidence>
<protein>
    <submittedName>
        <fullName evidence="2">Uncharacterized protein</fullName>
    </submittedName>
</protein>
<evidence type="ECO:0000313" key="3">
    <source>
        <dbReference type="Proteomes" id="UP000184368"/>
    </source>
</evidence>
<gene>
    <name evidence="2" type="ORF">SAMN05444008_12244</name>
</gene>
<dbReference type="OrthoDB" id="668891at2"/>
<accession>A0A1M5I848</accession>
<dbReference type="STRING" id="1302690.BUE76_15940"/>
<dbReference type="PROSITE" id="PS51257">
    <property type="entry name" value="PROKAR_LIPOPROTEIN"/>
    <property type="match status" value="1"/>
</dbReference>
<reference evidence="2 3" key="1">
    <citation type="submission" date="2016-11" db="EMBL/GenBank/DDBJ databases">
        <authorList>
            <person name="Jaros S."/>
            <person name="Januszkiewicz K."/>
            <person name="Wedrychowicz H."/>
        </authorList>
    </citation>
    <scope>NUCLEOTIDE SEQUENCE [LARGE SCALE GENOMIC DNA]</scope>
    <source>
        <strain evidence="2 3">DSM 26897</strain>
    </source>
</reference>
<keyword evidence="1" id="KW-0732">Signal</keyword>
<name>A0A1M5I848_9BACT</name>
<dbReference type="RefSeq" id="WP_143157463.1">
    <property type="nucleotide sequence ID" value="NZ_FQUO01000022.1"/>
</dbReference>
<feature type="signal peptide" evidence="1">
    <location>
        <begin position="1"/>
        <end position="17"/>
    </location>
</feature>
<organism evidence="2 3">
    <name type="scientific">Cnuella takakiae</name>
    <dbReference type="NCBI Taxonomy" id="1302690"/>
    <lineage>
        <taxon>Bacteria</taxon>
        <taxon>Pseudomonadati</taxon>
        <taxon>Bacteroidota</taxon>
        <taxon>Chitinophagia</taxon>
        <taxon>Chitinophagales</taxon>
        <taxon>Chitinophagaceae</taxon>
        <taxon>Cnuella</taxon>
    </lineage>
</organism>
<dbReference type="EMBL" id="FQUO01000022">
    <property type="protein sequence ID" value="SHG24411.1"/>
    <property type="molecule type" value="Genomic_DNA"/>
</dbReference>
<keyword evidence="3" id="KW-1185">Reference proteome</keyword>
<proteinExistence type="predicted"/>
<dbReference type="Proteomes" id="UP000184368">
    <property type="component" value="Unassembled WGS sequence"/>
</dbReference>